<dbReference type="AlphaFoldDB" id="L8G0A4"/>
<reference evidence="2" key="1">
    <citation type="submission" date="2010-09" db="EMBL/GenBank/DDBJ databases">
        <title>The genome sequence of Geomyces destructans 20631-21.</title>
        <authorList>
            <consortium name="The Broad Institute Genome Sequencing Platform"/>
            <person name="Cuomo C.A."/>
            <person name="Blehert D.S."/>
            <person name="Lorch J.M."/>
            <person name="Young S.K."/>
            <person name="Zeng Q."/>
            <person name="Gargeya S."/>
            <person name="Fitzgerald M."/>
            <person name="Haas B."/>
            <person name="Abouelleil A."/>
            <person name="Alvarado L."/>
            <person name="Arachchi H.M."/>
            <person name="Berlin A."/>
            <person name="Brown A."/>
            <person name="Chapman S.B."/>
            <person name="Chen Z."/>
            <person name="Dunbar C."/>
            <person name="Freedman E."/>
            <person name="Gearin G."/>
            <person name="Gellesch M."/>
            <person name="Goldberg J."/>
            <person name="Griggs A."/>
            <person name="Gujja S."/>
            <person name="Heiman D."/>
            <person name="Howarth C."/>
            <person name="Larson L."/>
            <person name="Lui A."/>
            <person name="MacDonald P.J.P."/>
            <person name="Montmayeur A."/>
            <person name="Murphy C."/>
            <person name="Neiman D."/>
            <person name="Pearson M."/>
            <person name="Priest M."/>
            <person name="Roberts A."/>
            <person name="Saif S."/>
            <person name="Shea T."/>
            <person name="Shenoy N."/>
            <person name="Sisk P."/>
            <person name="Stolte C."/>
            <person name="Sykes S."/>
            <person name="Wortman J."/>
            <person name="Nusbaum C."/>
            <person name="Birren B."/>
        </authorList>
    </citation>
    <scope>NUCLEOTIDE SEQUENCE [LARGE SCALE GENOMIC DNA]</scope>
    <source>
        <strain evidence="2">ATCC MYA-4855 / 20631-21</strain>
    </source>
</reference>
<dbReference type="EMBL" id="GL573171">
    <property type="protein sequence ID" value="ELR06685.1"/>
    <property type="molecule type" value="Genomic_DNA"/>
</dbReference>
<dbReference type="VEuPathDB" id="FungiDB:GMDG_00302"/>
<proteinExistence type="predicted"/>
<accession>L8G0A4</accession>
<keyword evidence="2" id="KW-1185">Reference proteome</keyword>
<sequence length="234" mass="27227">MSSSDTVKVKTVLTTDRDWFPWLAQVREYCTVRIWLYCDPSIENNTTVPARPKKEAVELPDDDVALTPGQARRLRNDEEEAYTNWKYELKAYDHQIQALLDVRGYIRTIVHVNLLSLTNDCESGYHMLRNLQSRMRPTQLAYKKALTREWNTMKAYKKGVGSVDDWLDKWITLYQDCVKAKLPIMELNQPVDDFAEAAAGLGDLTWASGLVQRMYSQPDRIFDFQEVVLEFRAH</sequence>
<organism evidence="1 2">
    <name type="scientific">Pseudogymnoascus destructans (strain ATCC MYA-4855 / 20631-21)</name>
    <name type="common">Bat white-nose syndrome fungus</name>
    <name type="synonym">Geomyces destructans</name>
    <dbReference type="NCBI Taxonomy" id="658429"/>
    <lineage>
        <taxon>Eukaryota</taxon>
        <taxon>Fungi</taxon>
        <taxon>Dikarya</taxon>
        <taxon>Ascomycota</taxon>
        <taxon>Pezizomycotina</taxon>
        <taxon>Leotiomycetes</taxon>
        <taxon>Thelebolales</taxon>
        <taxon>Thelebolaceae</taxon>
        <taxon>Pseudogymnoascus</taxon>
    </lineage>
</organism>
<dbReference type="OrthoDB" id="3442846at2759"/>
<dbReference type="Proteomes" id="UP000011064">
    <property type="component" value="Unassembled WGS sequence"/>
</dbReference>
<name>L8G0A4_PSED2</name>
<dbReference type="HOGENOM" id="CLU_1251230_0_0_1"/>
<protein>
    <submittedName>
        <fullName evidence="1">Uncharacterized protein</fullName>
    </submittedName>
</protein>
<evidence type="ECO:0000313" key="2">
    <source>
        <dbReference type="Proteomes" id="UP000011064"/>
    </source>
</evidence>
<evidence type="ECO:0000313" key="1">
    <source>
        <dbReference type="EMBL" id="ELR06685.1"/>
    </source>
</evidence>
<gene>
    <name evidence="1" type="ORF">GMDG_00302</name>
</gene>
<dbReference type="InParanoid" id="L8G0A4"/>